<protein>
    <submittedName>
        <fullName evidence="1">Uncharacterized protein</fullName>
    </submittedName>
</protein>
<proteinExistence type="predicted"/>
<sequence length="72" mass="8611">MIFNIFMLDRCFLYDKKTWGNGRFWTFLRVFFPVDNDKIVQVLTVFYVLDHPRMTFKISCRVAPCTASLYSS</sequence>
<reference evidence="1" key="1">
    <citation type="submission" date="2018-02" db="EMBL/GenBank/DDBJ databases">
        <title>Rhizophora mucronata_Transcriptome.</title>
        <authorList>
            <person name="Meera S.P."/>
            <person name="Sreeshan A."/>
            <person name="Augustine A."/>
        </authorList>
    </citation>
    <scope>NUCLEOTIDE SEQUENCE</scope>
    <source>
        <tissue evidence="1">Leaf</tissue>
    </source>
</reference>
<accession>A0A2P2PXJ2</accession>
<dbReference type="EMBL" id="GGEC01078982">
    <property type="protein sequence ID" value="MBX59466.1"/>
    <property type="molecule type" value="Transcribed_RNA"/>
</dbReference>
<organism evidence="1">
    <name type="scientific">Rhizophora mucronata</name>
    <name type="common">Asiatic mangrove</name>
    <dbReference type="NCBI Taxonomy" id="61149"/>
    <lineage>
        <taxon>Eukaryota</taxon>
        <taxon>Viridiplantae</taxon>
        <taxon>Streptophyta</taxon>
        <taxon>Embryophyta</taxon>
        <taxon>Tracheophyta</taxon>
        <taxon>Spermatophyta</taxon>
        <taxon>Magnoliopsida</taxon>
        <taxon>eudicotyledons</taxon>
        <taxon>Gunneridae</taxon>
        <taxon>Pentapetalae</taxon>
        <taxon>rosids</taxon>
        <taxon>fabids</taxon>
        <taxon>Malpighiales</taxon>
        <taxon>Rhizophoraceae</taxon>
        <taxon>Rhizophora</taxon>
    </lineage>
</organism>
<dbReference type="AlphaFoldDB" id="A0A2P2PXJ2"/>
<evidence type="ECO:0000313" key="1">
    <source>
        <dbReference type="EMBL" id="MBX59466.1"/>
    </source>
</evidence>
<name>A0A2P2PXJ2_RHIMU</name>